<dbReference type="PANTHER" id="PTHR15316">
    <property type="entry name" value="SPLICEOSOME ASSOCIATED PROTEIN 114/SWAP SPLICING FACTOR-RELATED"/>
    <property type="match status" value="1"/>
</dbReference>
<dbReference type="GO" id="GO:0071004">
    <property type="term" value="C:U2-type prespliceosome"/>
    <property type="evidence" value="ECO:0007669"/>
    <property type="project" value="TreeGrafter"/>
</dbReference>
<feature type="domain" description="SURP motif" evidence="3">
    <location>
        <begin position="21"/>
        <end position="63"/>
    </location>
</feature>
<organism evidence="4 5">
    <name type="scientific">Arabis nemorensis</name>
    <dbReference type="NCBI Taxonomy" id="586526"/>
    <lineage>
        <taxon>Eukaryota</taxon>
        <taxon>Viridiplantae</taxon>
        <taxon>Streptophyta</taxon>
        <taxon>Embryophyta</taxon>
        <taxon>Tracheophyta</taxon>
        <taxon>Spermatophyta</taxon>
        <taxon>Magnoliopsida</taxon>
        <taxon>eudicotyledons</taxon>
        <taxon>Gunneridae</taxon>
        <taxon>Pentapetalae</taxon>
        <taxon>rosids</taxon>
        <taxon>malvids</taxon>
        <taxon>Brassicales</taxon>
        <taxon>Brassicaceae</taxon>
        <taxon>Arabideae</taxon>
        <taxon>Arabis</taxon>
    </lineage>
</organism>
<name>A0A565CKB7_9BRAS</name>
<dbReference type="Pfam" id="PF01805">
    <property type="entry name" value="Surp"/>
    <property type="match status" value="5"/>
</dbReference>
<evidence type="ECO:0000256" key="2">
    <source>
        <dbReference type="SAM" id="MobiDB-lite"/>
    </source>
</evidence>
<feature type="domain" description="SURP motif" evidence="3">
    <location>
        <begin position="452"/>
        <end position="494"/>
    </location>
</feature>
<proteinExistence type="predicted"/>
<keyword evidence="5" id="KW-1185">Reference proteome</keyword>
<keyword evidence="1" id="KW-0507">mRNA processing</keyword>
<protein>
    <recommendedName>
        <fullName evidence="3">SURP motif domain-containing protein</fullName>
    </recommendedName>
</protein>
<gene>
    <name evidence="4" type="ORF">ANE_LOCUS24466</name>
</gene>
<dbReference type="AlphaFoldDB" id="A0A565CKB7"/>
<feature type="domain" description="SURP motif" evidence="3">
    <location>
        <begin position="125"/>
        <end position="167"/>
    </location>
</feature>
<dbReference type="InterPro" id="IPR000061">
    <property type="entry name" value="Surp"/>
</dbReference>
<dbReference type="GO" id="GO:0005686">
    <property type="term" value="C:U2 snRNP"/>
    <property type="evidence" value="ECO:0007669"/>
    <property type="project" value="TreeGrafter"/>
</dbReference>
<dbReference type="PROSITE" id="PS50128">
    <property type="entry name" value="SURP"/>
    <property type="match status" value="5"/>
</dbReference>
<reference evidence="4" key="1">
    <citation type="submission" date="2019-07" db="EMBL/GenBank/DDBJ databases">
        <authorList>
            <person name="Dittberner H."/>
        </authorList>
    </citation>
    <scope>NUCLEOTIDE SEQUENCE [LARGE SCALE GENOMIC DNA]</scope>
</reference>
<dbReference type="GO" id="GO:0071013">
    <property type="term" value="C:catalytic step 2 spliceosome"/>
    <property type="evidence" value="ECO:0007669"/>
    <property type="project" value="TreeGrafter"/>
</dbReference>
<dbReference type="Gene3D" id="1.10.10.790">
    <property type="entry name" value="Surp module"/>
    <property type="match status" value="5"/>
</dbReference>
<evidence type="ECO:0000256" key="1">
    <source>
        <dbReference type="ARBA" id="ARBA00022664"/>
    </source>
</evidence>
<feature type="region of interest" description="Disordered" evidence="2">
    <location>
        <begin position="778"/>
        <end position="800"/>
    </location>
</feature>
<dbReference type="SMART" id="SM00648">
    <property type="entry name" value="SWAP"/>
    <property type="match status" value="5"/>
</dbReference>
<dbReference type="PANTHER" id="PTHR15316:SF1">
    <property type="entry name" value="SPLICING FACTOR 3A SUBUNIT 1"/>
    <property type="match status" value="1"/>
</dbReference>
<evidence type="ECO:0000313" key="5">
    <source>
        <dbReference type="Proteomes" id="UP000489600"/>
    </source>
</evidence>
<dbReference type="GO" id="GO:0045292">
    <property type="term" value="P:mRNA cis splicing, via spliceosome"/>
    <property type="evidence" value="ECO:0007669"/>
    <property type="project" value="InterPro"/>
</dbReference>
<feature type="domain" description="SURP motif" evidence="3">
    <location>
        <begin position="266"/>
        <end position="308"/>
    </location>
</feature>
<feature type="domain" description="SURP motif" evidence="3">
    <location>
        <begin position="632"/>
        <end position="676"/>
    </location>
</feature>
<sequence>MSSSTQIVAGIVEPAPENRDFVDGIAFVVSKQWPTLEGRIKANHEIDPKFSFLWSSDPCHAYYRRKVTEYLAQPDAHESVLDAPPTPECVHDAPLAPPSRYSHRTPYRDPGFKFPAGMTPHDLGVIKLTALFLARWGPYFLLALWKRVDDNPQFDFLKSPGSILKFYRGLVGAYARVFIRSEKVPIATLLKVFFHKVEMSTVMLHAFVGGVDSFVHMENLDYFCVMPPPERLSMTVDRLKHMRPPLVSDTPFSSYSPDSLSMEHGIINLTAQFVARYGPYFCRELKKAVEKKPQFEFMKPADGMYHYYSRRVDVYSKVFEDLERLGKGEASTAAAYIEVLFQRLQLEKLEARDEAALNDLHALVSGVIYCFADMEDENYSGSLLSQDRPSIQRSTPLGSKLTEYGAENQDVQDIHECDVRPVPSPKWDPPLRRTSFVLGLHVREFSLKELGIIKLTAQFVARYGPYFCRDLMKTVDKNPQFEFMKPLYRKFDFYNGLAASYATVLRRSRRLRYSDASTGTVLDDFFHHLQLEMLDEGVEMAIGDLHAFVGGVDCFAYMENLEYSTNLPPPEPFSVIMNRVTKTQPGSQLTEYLAQNQDGAQPDGPATHECVGDARLGLEPPPMEASFRELGVIKLTAQFVARYGYLFSEALMKREDKNPQFEFMKPAYSRSYNLFHELVNAYRRVLKTSDQLSDASTAETFIEVFLQRLQLKELEQGVEMAMIDLQAFVRGVDCFADMDVGDRTYLPPPERLSVMINRLTQMQPGHPRPYDQLALRVPGKSIPGTSLPLPEEPEPKRQKF</sequence>
<dbReference type="Proteomes" id="UP000489600">
    <property type="component" value="Unassembled WGS sequence"/>
</dbReference>
<comment type="caution">
    <text evidence="4">The sequence shown here is derived from an EMBL/GenBank/DDBJ whole genome shotgun (WGS) entry which is preliminary data.</text>
</comment>
<dbReference type="InterPro" id="IPR035967">
    <property type="entry name" value="SWAP/Surp_sf"/>
</dbReference>
<dbReference type="GO" id="GO:0003723">
    <property type="term" value="F:RNA binding"/>
    <property type="evidence" value="ECO:0007669"/>
    <property type="project" value="InterPro"/>
</dbReference>
<dbReference type="GO" id="GO:0000381">
    <property type="term" value="P:regulation of alternative mRNA splicing, via spliceosome"/>
    <property type="evidence" value="ECO:0007669"/>
    <property type="project" value="TreeGrafter"/>
</dbReference>
<evidence type="ECO:0000259" key="3">
    <source>
        <dbReference type="PROSITE" id="PS50128"/>
    </source>
</evidence>
<accession>A0A565CKB7</accession>
<evidence type="ECO:0000313" key="4">
    <source>
        <dbReference type="EMBL" id="VVB14022.1"/>
    </source>
</evidence>
<dbReference type="SUPFAM" id="SSF109905">
    <property type="entry name" value="Surp module (SWAP domain)"/>
    <property type="match status" value="5"/>
</dbReference>
<dbReference type="OrthoDB" id="1083373at2759"/>
<dbReference type="InterPro" id="IPR045146">
    <property type="entry name" value="SF3A1"/>
</dbReference>
<dbReference type="EMBL" id="CABITT030000008">
    <property type="protein sequence ID" value="VVB14022.1"/>
    <property type="molecule type" value="Genomic_DNA"/>
</dbReference>